<dbReference type="GO" id="GO:0005874">
    <property type="term" value="C:microtubule"/>
    <property type="evidence" value="ECO:0007669"/>
    <property type="project" value="UniProtKB-KW"/>
</dbReference>
<dbReference type="InterPro" id="IPR013602">
    <property type="entry name" value="Dynein_heavy_linker"/>
</dbReference>
<dbReference type="PANTHER" id="PTHR22878:SF73">
    <property type="entry name" value="DYNEIN AXONEMAL HEAVY CHAIN 1"/>
    <property type="match status" value="1"/>
</dbReference>
<name>A0A0S4JG40_BODSA</name>
<dbReference type="Gene3D" id="1.10.472.130">
    <property type="match status" value="1"/>
</dbReference>
<dbReference type="PANTHER" id="PTHR22878">
    <property type="entry name" value="DYNEIN HEAVY CHAIN 6, AXONEMAL-LIKE-RELATED"/>
    <property type="match status" value="1"/>
</dbReference>
<dbReference type="InterPro" id="IPR027417">
    <property type="entry name" value="P-loop_NTPase"/>
</dbReference>
<dbReference type="FunFam" id="1.20.920.30:FF:000009">
    <property type="entry name" value="Dynein heavy chain 9"/>
    <property type="match status" value="1"/>
</dbReference>
<accession>A0A0S4JG40</accession>
<evidence type="ECO:0000256" key="6">
    <source>
        <dbReference type="ARBA" id="ARBA00022741"/>
    </source>
</evidence>
<evidence type="ECO:0000256" key="11">
    <source>
        <dbReference type="ARBA" id="ARBA00023175"/>
    </source>
</evidence>
<evidence type="ECO:0000256" key="10">
    <source>
        <dbReference type="ARBA" id="ARBA00023069"/>
    </source>
</evidence>
<evidence type="ECO:0000313" key="24">
    <source>
        <dbReference type="Proteomes" id="UP000051952"/>
    </source>
</evidence>
<feature type="non-terminal residue" evidence="23">
    <location>
        <position position="3409"/>
    </location>
</feature>
<dbReference type="SUPFAM" id="SSF52540">
    <property type="entry name" value="P-loop containing nucleoside triphosphate hydrolases"/>
    <property type="match status" value="4"/>
</dbReference>
<dbReference type="VEuPathDB" id="TriTrypDB:BSAL_09795"/>
<dbReference type="Pfam" id="PF12781">
    <property type="entry name" value="AAA_9"/>
    <property type="match status" value="1"/>
</dbReference>
<dbReference type="GO" id="GO:0036156">
    <property type="term" value="C:inner dynein arm"/>
    <property type="evidence" value="ECO:0007669"/>
    <property type="project" value="UniProtKB-ARBA"/>
</dbReference>
<dbReference type="FunFam" id="3.40.50.300:FF:002141">
    <property type="entry name" value="Dynein heavy chain"/>
    <property type="match status" value="1"/>
</dbReference>
<evidence type="ECO:0000256" key="7">
    <source>
        <dbReference type="ARBA" id="ARBA00022840"/>
    </source>
</evidence>
<dbReference type="Proteomes" id="UP000051952">
    <property type="component" value="Unassembled WGS sequence"/>
</dbReference>
<dbReference type="InterPro" id="IPR042228">
    <property type="entry name" value="Dynein_linker_3"/>
</dbReference>
<evidence type="ECO:0000259" key="19">
    <source>
        <dbReference type="Pfam" id="PF12780"/>
    </source>
</evidence>
<dbReference type="FunFam" id="1.20.58.1120:FF:000001">
    <property type="entry name" value="dynein heavy chain 2, axonemal"/>
    <property type="match status" value="1"/>
</dbReference>
<dbReference type="FunFam" id="1.10.8.1220:FF:000001">
    <property type="entry name" value="Dynein axonemal heavy chain 5"/>
    <property type="match status" value="1"/>
</dbReference>
<dbReference type="FunFam" id="3.20.180.20:FF:000001">
    <property type="entry name" value="Dynein axonemal heavy chain 5"/>
    <property type="match status" value="1"/>
</dbReference>
<keyword evidence="3" id="KW-0963">Cytoplasm</keyword>
<keyword evidence="9 14" id="KW-0175">Coiled coil</keyword>
<dbReference type="Gene3D" id="1.10.8.1220">
    <property type="match status" value="1"/>
</dbReference>
<comment type="subcellular location">
    <subcellularLocation>
        <location evidence="1">Cytoplasm</location>
        <location evidence="1">Cytoskeleton</location>
        <location evidence="1">Cilium axoneme</location>
    </subcellularLocation>
</comment>
<dbReference type="Pfam" id="PF12780">
    <property type="entry name" value="AAA_8"/>
    <property type="match status" value="1"/>
</dbReference>
<feature type="coiled-coil region" evidence="14">
    <location>
        <begin position="3242"/>
        <end position="3276"/>
    </location>
</feature>
<dbReference type="GO" id="GO:0045505">
    <property type="term" value="F:dynein intermediate chain binding"/>
    <property type="evidence" value="ECO:0007669"/>
    <property type="project" value="InterPro"/>
</dbReference>
<dbReference type="GO" id="GO:0005524">
    <property type="term" value="F:ATP binding"/>
    <property type="evidence" value="ECO:0007669"/>
    <property type="project" value="UniProtKB-KW"/>
</dbReference>
<dbReference type="Gene3D" id="1.20.920.30">
    <property type="match status" value="1"/>
</dbReference>
<evidence type="ECO:0000259" key="21">
    <source>
        <dbReference type="Pfam" id="PF17852"/>
    </source>
</evidence>
<evidence type="ECO:0008006" key="25">
    <source>
        <dbReference type="Google" id="ProtNLM"/>
    </source>
</evidence>
<keyword evidence="7" id="KW-0067">ATP-binding</keyword>
<dbReference type="Pfam" id="PF12775">
    <property type="entry name" value="AAA_7"/>
    <property type="match status" value="1"/>
</dbReference>
<dbReference type="Gene3D" id="3.20.180.20">
    <property type="entry name" value="Dynein heavy chain, N-terminal domain 2"/>
    <property type="match status" value="1"/>
</dbReference>
<dbReference type="Gene3D" id="3.40.50.300">
    <property type="entry name" value="P-loop containing nucleotide triphosphate hydrolases"/>
    <property type="match status" value="4"/>
</dbReference>
<dbReference type="OMA" id="KIWRRIM"/>
<keyword evidence="8" id="KW-0243">Dynein</keyword>
<feature type="domain" description="Dynein heavy chain hydrolytic ATP-binding dynein motor region" evidence="17">
    <location>
        <begin position="1444"/>
        <end position="1770"/>
    </location>
</feature>
<keyword evidence="4" id="KW-0493">Microtubule</keyword>
<dbReference type="Pfam" id="PF12774">
    <property type="entry name" value="AAA_6"/>
    <property type="match status" value="1"/>
</dbReference>
<dbReference type="InterPro" id="IPR042222">
    <property type="entry name" value="Dynein_2_N"/>
</dbReference>
<dbReference type="OrthoDB" id="447173at2759"/>
<keyword evidence="24" id="KW-1185">Reference proteome</keyword>
<dbReference type="InterPro" id="IPR035699">
    <property type="entry name" value="AAA_6"/>
</dbReference>
<dbReference type="FunFam" id="1.20.920.20:FF:000001">
    <property type="entry name" value="dynein heavy chain 2, axonemal"/>
    <property type="match status" value="1"/>
</dbReference>
<dbReference type="Gene3D" id="1.20.58.1120">
    <property type="match status" value="1"/>
</dbReference>
<dbReference type="FunFam" id="3.40.50.300:FF:000063">
    <property type="entry name" value="dynein heavy chain 6, axonemal"/>
    <property type="match status" value="1"/>
</dbReference>
<keyword evidence="10" id="KW-0969">Cilium</keyword>
<evidence type="ECO:0000259" key="22">
    <source>
        <dbReference type="Pfam" id="PF17857"/>
    </source>
</evidence>
<evidence type="ECO:0000256" key="13">
    <source>
        <dbReference type="ARBA" id="ARBA00023273"/>
    </source>
</evidence>
<dbReference type="FunFam" id="1.20.140.100:FF:000001">
    <property type="entry name" value="dynein heavy chain 17, axonemal"/>
    <property type="match status" value="1"/>
</dbReference>
<dbReference type="Gene3D" id="1.10.287.2620">
    <property type="match status" value="1"/>
</dbReference>
<feature type="domain" description="Dynein heavy chain 3 AAA+ lid" evidence="22">
    <location>
        <begin position="2289"/>
        <end position="2379"/>
    </location>
</feature>
<comment type="similarity">
    <text evidence="2">Belongs to the dynein heavy chain family.</text>
</comment>
<dbReference type="InterPro" id="IPR041466">
    <property type="entry name" value="Dynein_AAA5_ext"/>
</dbReference>
<dbReference type="GO" id="GO:0008017">
    <property type="term" value="F:microtubule binding"/>
    <property type="evidence" value="ECO:0007669"/>
    <property type="project" value="UniProtKB-ARBA"/>
</dbReference>
<evidence type="ECO:0000259" key="17">
    <source>
        <dbReference type="Pfam" id="PF12774"/>
    </source>
</evidence>
<feature type="coiled-coil region" evidence="14">
    <location>
        <begin position="2747"/>
        <end position="2791"/>
    </location>
</feature>
<dbReference type="InterPro" id="IPR041589">
    <property type="entry name" value="DNAH3_AAA_lid_1"/>
</dbReference>
<proteinExistence type="inferred from homology"/>
<sequence>MSISHKELMALRRAYIADKEKHTDTVAPSPPRGRPGQPQAPAVSGTGALSATADLPHPPQGSTRTASPSAALDRFRGVTTRSTQPKVMAPHTTVRGQVPLTEQVRRRRVQYDNVNVEALLAQNGIDYYKDGVSGTVDETTGKPLYYRLLPLEAFDDFSFDELVPADWMAKGLDEPTGEQLGVPCLAVRTEDGRSRWVAAKVMEWNEKEHKLLVEWDDVHRRVWLPRVHVYFRAENPDNFVKRVVAAHDKRKNAEAILRYNLYVESMPIDDYQALDDAVSDRVRDLSVNTTSLLNNEDNLDVQSVLKDVNLDYGRTMNRQLFDQVTKNNALSQLFQGTPLPSAKAVSKAPKFGQVQIPHQSFGNVVRALHSNTYLNHQEEVVSALHRIRDENDQVLQTNVFVVSPLIDSHRPLLIEDFDELQATSIQQRVLMLKDQWCGNVREHIKDSLASTNEHDEVNVNVRNKDEYEGTKMQRMMMTVKIQMQDTLYHLVTASLESYVRFVEGCCNHSVSIHDLADVSVGKGPLAIQPIQMGHDRRPDKSTGVEFPLAPIFKVSLKEGEEGNVTYNTNVADFSKVVTAIFDKAITSSSEIPQIEPQVMEFIYSPQIPTIQSIGMHDSLVDAWRTRLQTAVAHAVKPLVEYLATYKPFQDLVAIDVASYVKKFDEANNKIKECEKEVQKHLDRQAEVLRAIPTSINLGAFSVDISDFRRRMSDKCHTLALRVLDVLAKRARLKAEETEDKFSAIRSILIRPVETPEDCVKIREYAKTIPEQVFDLQSIINEMKDLDECLDKYQYALTDDDFTKKWRAIGWPARLDEEVARKYQDLDQVKRSLIDNMEKHQENFSKDIDKLQKTIAGFYKRTDIKKVTEIANEVRGVLGEIQKLREQANTFNTHEGLFDKEKTEYVHVHQLAKDFEPYATLWVTADEWIQWHHGWTNDPFDAIDAEEMEKNVTNALKNMMKCVREPRFKDKAPILKIAEDIKNQIDEFKPVIPTVKCLRQAGMKDRHWNQLSKELGFEVRPGVTLLTLQDVYSLDLMLHEQVITRVSEVGSREFQIETSLANMKRDWEDMRLKVKPYKATGCCVIPKDTIDDTQEKLDDQTLNTQALSFSPFKKIFEKDIEEWEANIRLVQGVLDEWILVQKAWLYLEPIFQSEDIARQLPAENKRFQQVNKNFKFLTNKAHEIDLTMQYCITTEKCLELFKESNDLLDKVQKGLNQYLENKRSSFARFYFLSDDELLTILSEAKDPQKIQPHFRKLFENIFKIDMRDPENEMFGMYSQMEEYIPFKEPVLPRKNVENWLTEVEVMMKRSIRAAMEDGIQKSQVMTKEQFVLNTCGQVAIAINQIFWTKECEENLLKYGSLEKYVPAANSNLMLLVETVRKKLTNLQRMNLGGMITIEVHARDIVEKLATEKISNTFAFEWVSQLRSYWEDNDCYLRQVEAQFRYGGESLGNTTRLVITPLTDRIYLTLTGAMHMFLGSAPAGPAGTGKTETVKDLAKAVAKQCVVFNCQEGMTYASMGKFFKGLANSGAWACFDEFNRIDVEVLSVVAQQVSSLQEAARSKQYRIPFEGTEIVVDPSYSVFITMNPGYAGRTELPDNLKVLFRPVACMVPDYAMIAEIRLFSFGYANSRKLAQKMVATFRLSSEQLSAQDHYDFGMRAVNTVISAAGLMKRENPNEEEDILLLRALRDSNAPKFLAEDLMLFNGIISDLFPGVQVPVPDYGNFFTVLQEKALSLNLQPTDLFLKKCVQLYEMSVLRHGQMTVGPTMGGKTCATNTLQAAMTKLRLECGEERFAEVKTHILNPKSITMSQLYGGFDEATGEWRDGLIGELFRIAARDTSGARNWVIFDGPVDALWIESMNTVLDENKKLCLISGEIISMSQYMNVWFEVEDLSVASPATVSRAGMIYMEPMSCIGVENFIRSWQVYKLPKTFDPYKEDIQKYCEIFFPPLISFVQTVAVEYNPSVWPNLVQSCFNIYLAFLEPYTPTRTYDVPQDRLELLRDNWINFLIFSMVWSFGVTGDMATRKKFDKFFREEVKKSGLNVNMPEGALMHDFEFVADERRWVLWTERAPAFTTNATAQNFNDIIVPTADVVRYKWINKHLLSKSYSTLNCGPTGTGKSVIIQELLMGSMPAEYTPIFFTFSARTSANQTQDLIFSKFEVRRRASPQIWGAPINKKFVVFIDDMNMPLKEQYGAQPPIEILRQWMDYKGWYDRKTREFFHVVDIMFAAAMGPPGGGRNTVSNRFIRHFNMIAFPDIDDDNMKFIFTSILDSFMKGGFVDDVKSRMSNVVEGAIEVYNTIIKELRPTPSRPHYLFNLRDLAKVIGGFLYASPKLCGTVNDLLRMWLHEQSRTFRDRLVDDNDREWFDELLKKQLQKHFKMKWNEVVLTDRLLFVDFQNPNADVRQYEEVKDVATLVGVIERQLDEYNNQHQKKMNLVMFLDAVEHVCRIARVIRKPNGHVLLLGVGGSGRQSLARFAAFLNEFETSQVEISKGYSMNMWREDLKSVLRKAAFQNKQMMFLVTDTQIVHDGMLEDVNNLLNSGEVPNLFFGPDVDEIMNAMKPICVAEGINLDKVNMYARFVKFCKSNMHIALCMSPLGEPFRNRLRMFPALVNCCTIDWFSSWPEQALISVAKDFFVNMDSLRDGALVDGCIQMCVFMHQSVEAMSARFLDETKRHNYVTPTSYLELLNAFKQVQTTELAKINQTKNRLTNGLEKLRETEVAVADLQKTLAENQPILIEKKASIEKMVQEMQVQAIAAEETKAEAQHEERAVAEKQAECASIEKEAQGQLAEALPELDSALASLNNLKSSQITEVAGYKAPTPGVIMTMQGMIILFQIKPVMRAANPMEEKKADYWVTAKEQLLNNPAALLSRLMTYDKDNIPERLINAVAPLVQSEDFTPKKIAGASQACAAMCQWTHAMVKYHEVSKKVAPLRQRLAVAQADNKVYQEKLAAAQARLAEVEAKLARLQADKTKAENDMQVLEHTVKMTEIKLGRAAMLIDGLAGEKKNWMRTVETLTDKSRYLTGDMLAAAGQISYVGAFTSIYRNALLDQWRQKMQELGILHSAQVSVFHTLQDPIQTRSWTLHSLPGDTLSIENAIFLTNARRWPLMIDPQTQANKWIRDTYGDQLEVVKPSNKDMIKRIEHCIRAGRPVLLENVSQDIDPSLDPLLTKQTFMQGGQEMIRISENPVPWSHDFKFFMTTKLINPHYIPEIMVKVTLLNFFITPAGLEDQLLGVVVGQERKELELRKNDLVQKNAEMKAEIADIQKTILRKLEEVQGDILDDEELIKYLDQSKIKTTEINIRVADAEVTEKEIDETREGYRPIAYHSSILYFCCATLANVDPMYQYSLQWFVQLFISGIEAAERSEDLAERLENLKNFFSYSFYQNISRSLFEKHKLMFSFVLCVRL</sequence>
<keyword evidence="5" id="KW-0677">Repeat</keyword>
<evidence type="ECO:0000256" key="12">
    <source>
        <dbReference type="ARBA" id="ARBA00023212"/>
    </source>
</evidence>
<keyword evidence="11" id="KW-0505">Motor protein</keyword>
<keyword evidence="12" id="KW-0206">Cytoskeleton</keyword>
<dbReference type="FunFam" id="1.10.8.710:FF:000004">
    <property type="entry name" value="Dynein axonemal heavy chain 6"/>
    <property type="match status" value="1"/>
</dbReference>
<evidence type="ECO:0000259" key="20">
    <source>
        <dbReference type="Pfam" id="PF12781"/>
    </source>
</evidence>
<dbReference type="Gene3D" id="6.10.140.1060">
    <property type="match status" value="1"/>
</dbReference>
<dbReference type="GO" id="GO:0003777">
    <property type="term" value="F:microtubule motor activity"/>
    <property type="evidence" value="ECO:0007669"/>
    <property type="project" value="UniProtKB-ARBA"/>
</dbReference>
<evidence type="ECO:0000256" key="9">
    <source>
        <dbReference type="ARBA" id="ARBA00023054"/>
    </source>
</evidence>
<dbReference type="Pfam" id="PF17857">
    <property type="entry name" value="AAA_lid_1"/>
    <property type="match status" value="1"/>
</dbReference>
<evidence type="ECO:0000256" key="14">
    <source>
        <dbReference type="SAM" id="Coils"/>
    </source>
</evidence>
<evidence type="ECO:0000256" key="15">
    <source>
        <dbReference type="SAM" id="MobiDB-lite"/>
    </source>
</evidence>
<dbReference type="EMBL" id="CYKH01001502">
    <property type="protein sequence ID" value="CUG87367.1"/>
    <property type="molecule type" value="Genomic_DNA"/>
</dbReference>
<evidence type="ECO:0000259" key="16">
    <source>
        <dbReference type="Pfam" id="PF08393"/>
    </source>
</evidence>
<protein>
    <recommendedName>
        <fullName evidence="25">Dynein heavy chain</fullName>
    </recommendedName>
</protein>
<dbReference type="Gene3D" id="1.20.920.20">
    <property type="match status" value="1"/>
</dbReference>
<dbReference type="InterPro" id="IPR024317">
    <property type="entry name" value="Dynein_heavy_chain_D4_dom"/>
</dbReference>
<evidence type="ECO:0000256" key="2">
    <source>
        <dbReference type="ARBA" id="ARBA00008887"/>
    </source>
</evidence>
<feature type="domain" description="Dynein heavy chain linker" evidence="16">
    <location>
        <begin position="908"/>
        <end position="1315"/>
    </location>
</feature>
<dbReference type="Gene3D" id="1.20.140.100">
    <property type="entry name" value="Dynein heavy chain, N-terminal domain 2"/>
    <property type="match status" value="1"/>
</dbReference>
<evidence type="ECO:0000259" key="18">
    <source>
        <dbReference type="Pfam" id="PF12777"/>
    </source>
</evidence>
<dbReference type="Pfam" id="PF17852">
    <property type="entry name" value="Dynein_AAA_lid"/>
    <property type="match status" value="1"/>
</dbReference>
<organism evidence="23 24">
    <name type="scientific">Bodo saltans</name>
    <name type="common">Flagellated protozoan</name>
    <dbReference type="NCBI Taxonomy" id="75058"/>
    <lineage>
        <taxon>Eukaryota</taxon>
        <taxon>Discoba</taxon>
        <taxon>Euglenozoa</taxon>
        <taxon>Kinetoplastea</taxon>
        <taxon>Metakinetoplastina</taxon>
        <taxon>Eubodonida</taxon>
        <taxon>Bodonidae</taxon>
        <taxon>Bodo</taxon>
    </lineage>
</organism>
<dbReference type="GO" id="GO:0060294">
    <property type="term" value="P:cilium movement involved in cell motility"/>
    <property type="evidence" value="ECO:0007669"/>
    <property type="project" value="UniProtKB-ARBA"/>
</dbReference>
<keyword evidence="13" id="KW-0966">Cell projection</keyword>
<dbReference type="FunFam" id="1.10.287.2620:FF:000002">
    <property type="entry name" value="Dynein heavy chain 2, axonemal"/>
    <property type="match status" value="1"/>
</dbReference>
<feature type="coiled-coil region" evidence="14">
    <location>
        <begin position="656"/>
        <end position="683"/>
    </location>
</feature>
<dbReference type="InterPro" id="IPR024743">
    <property type="entry name" value="Dynein_HC_stalk"/>
</dbReference>
<feature type="coiled-coil region" evidence="14">
    <location>
        <begin position="2937"/>
        <end position="2992"/>
    </location>
</feature>
<feature type="domain" description="Dynein heavy chain AAA module D4" evidence="19">
    <location>
        <begin position="2433"/>
        <end position="2692"/>
    </location>
</feature>
<keyword evidence="6" id="KW-0547">Nucleotide-binding</keyword>
<dbReference type="Pfam" id="PF08393">
    <property type="entry name" value="DHC_N2"/>
    <property type="match status" value="1"/>
</dbReference>
<gene>
    <name evidence="23" type="ORF">BSAL_09795</name>
</gene>
<feature type="domain" description="Dynein heavy chain AAA 5 extension" evidence="21">
    <location>
        <begin position="1938"/>
        <end position="2067"/>
    </location>
</feature>
<feature type="region of interest" description="Disordered" evidence="15">
    <location>
        <begin position="17"/>
        <end position="69"/>
    </location>
</feature>
<reference evidence="24" key="1">
    <citation type="submission" date="2015-09" db="EMBL/GenBank/DDBJ databases">
        <authorList>
            <consortium name="Pathogen Informatics"/>
        </authorList>
    </citation>
    <scope>NUCLEOTIDE SEQUENCE [LARGE SCALE GENOMIC DNA]</scope>
    <source>
        <strain evidence="24">Lake Konstanz</strain>
    </source>
</reference>
<dbReference type="InterPro" id="IPR035706">
    <property type="entry name" value="AAA_9"/>
</dbReference>
<evidence type="ECO:0000256" key="1">
    <source>
        <dbReference type="ARBA" id="ARBA00004430"/>
    </source>
</evidence>
<feature type="domain" description="Dynein heavy chain coiled coil stalk" evidence="18">
    <location>
        <begin position="2706"/>
        <end position="3053"/>
    </location>
</feature>
<evidence type="ECO:0000256" key="4">
    <source>
        <dbReference type="ARBA" id="ARBA00022701"/>
    </source>
</evidence>
<evidence type="ECO:0000256" key="3">
    <source>
        <dbReference type="ARBA" id="ARBA00022490"/>
    </source>
</evidence>
<evidence type="ECO:0000256" key="5">
    <source>
        <dbReference type="ARBA" id="ARBA00022737"/>
    </source>
</evidence>
<evidence type="ECO:0000256" key="8">
    <source>
        <dbReference type="ARBA" id="ARBA00023017"/>
    </source>
</evidence>
<dbReference type="FunFam" id="3.40.50.300:FF:001145">
    <property type="entry name" value="Putative dynein heavy chain"/>
    <property type="match status" value="1"/>
</dbReference>
<feature type="coiled-coil region" evidence="14">
    <location>
        <begin position="822"/>
        <end position="886"/>
    </location>
</feature>
<dbReference type="GO" id="GO:0051959">
    <property type="term" value="F:dynein light intermediate chain binding"/>
    <property type="evidence" value="ECO:0007669"/>
    <property type="project" value="InterPro"/>
</dbReference>
<dbReference type="GO" id="GO:0036159">
    <property type="term" value="P:inner dynein arm assembly"/>
    <property type="evidence" value="ECO:0007669"/>
    <property type="project" value="UniProtKB-ARBA"/>
</dbReference>
<dbReference type="Pfam" id="PF12777">
    <property type="entry name" value="MT"/>
    <property type="match status" value="1"/>
</dbReference>
<feature type="domain" description="Dynein heavy chain ATP-binding dynein motor region" evidence="20">
    <location>
        <begin position="3081"/>
        <end position="3301"/>
    </location>
</feature>
<evidence type="ECO:0000313" key="23">
    <source>
        <dbReference type="EMBL" id="CUG87367.1"/>
    </source>
</evidence>
<dbReference type="Gene3D" id="1.10.8.710">
    <property type="match status" value="1"/>
</dbReference>
<dbReference type="InterPro" id="IPR026983">
    <property type="entry name" value="DHC"/>
</dbReference>
<dbReference type="InterPro" id="IPR043157">
    <property type="entry name" value="Dynein_AAA1S"/>
</dbReference>